<evidence type="ECO:0000256" key="4">
    <source>
        <dbReference type="ARBA" id="ARBA00023136"/>
    </source>
</evidence>
<dbReference type="Gene3D" id="1.20.1740.10">
    <property type="entry name" value="Amino acid/polyamine transporter I"/>
    <property type="match status" value="1"/>
</dbReference>
<dbReference type="Pfam" id="PF13520">
    <property type="entry name" value="AA_permease_2"/>
    <property type="match status" value="1"/>
</dbReference>
<evidence type="ECO:0000313" key="6">
    <source>
        <dbReference type="EMBL" id="MEK8051221.1"/>
    </source>
</evidence>
<dbReference type="EMBL" id="JBBUTH010000007">
    <property type="protein sequence ID" value="MEK8051221.1"/>
    <property type="molecule type" value="Genomic_DNA"/>
</dbReference>
<dbReference type="InterPro" id="IPR050598">
    <property type="entry name" value="AminoAcid_Transporter"/>
</dbReference>
<keyword evidence="2 5" id="KW-0812">Transmembrane</keyword>
<evidence type="ECO:0000256" key="1">
    <source>
        <dbReference type="ARBA" id="ARBA00004141"/>
    </source>
</evidence>
<feature type="transmembrane region" description="Helical" evidence="5">
    <location>
        <begin position="109"/>
        <end position="134"/>
    </location>
</feature>
<evidence type="ECO:0000313" key="7">
    <source>
        <dbReference type="Proteomes" id="UP001365405"/>
    </source>
</evidence>
<keyword evidence="4 5" id="KW-0472">Membrane</keyword>
<protein>
    <submittedName>
        <fullName evidence="6">APC family permease</fullName>
    </submittedName>
</protein>
<keyword evidence="3 5" id="KW-1133">Transmembrane helix</keyword>
<evidence type="ECO:0000256" key="5">
    <source>
        <dbReference type="SAM" id="Phobius"/>
    </source>
</evidence>
<name>A0ABU9CH78_9BURK</name>
<gene>
    <name evidence="6" type="ORF">AACH10_13305</name>
</gene>
<feature type="transmembrane region" description="Helical" evidence="5">
    <location>
        <begin position="418"/>
        <end position="435"/>
    </location>
</feature>
<feature type="transmembrane region" description="Helical" evidence="5">
    <location>
        <begin position="441"/>
        <end position="462"/>
    </location>
</feature>
<accession>A0ABU9CH78</accession>
<proteinExistence type="predicted"/>
<organism evidence="6 7">
    <name type="scientific">Pseudaquabacterium inlustre</name>
    <dbReference type="NCBI Taxonomy" id="2984192"/>
    <lineage>
        <taxon>Bacteria</taxon>
        <taxon>Pseudomonadati</taxon>
        <taxon>Pseudomonadota</taxon>
        <taxon>Betaproteobacteria</taxon>
        <taxon>Burkholderiales</taxon>
        <taxon>Sphaerotilaceae</taxon>
        <taxon>Pseudaquabacterium</taxon>
    </lineage>
</organism>
<reference evidence="6 7" key="1">
    <citation type="submission" date="2024-04" db="EMBL/GenBank/DDBJ databases">
        <title>Novel species of the genus Ideonella isolated from streams.</title>
        <authorList>
            <person name="Lu H."/>
        </authorList>
    </citation>
    <scope>NUCLEOTIDE SEQUENCE [LARGE SCALE GENOMIC DNA]</scope>
    <source>
        <strain evidence="6 7">DXS22W</strain>
    </source>
</reference>
<keyword evidence="7" id="KW-1185">Reference proteome</keyword>
<evidence type="ECO:0000256" key="2">
    <source>
        <dbReference type="ARBA" id="ARBA00022692"/>
    </source>
</evidence>
<dbReference type="PANTHER" id="PTHR11785:SF512">
    <property type="entry name" value="SOBREMESA, ISOFORM B"/>
    <property type="match status" value="1"/>
</dbReference>
<dbReference type="RefSeq" id="WP_341410911.1">
    <property type="nucleotide sequence ID" value="NZ_JBBUTH010000007.1"/>
</dbReference>
<comment type="subcellular location">
    <subcellularLocation>
        <location evidence="1">Membrane</location>
        <topology evidence="1">Multi-pass membrane protein</topology>
    </subcellularLocation>
</comment>
<dbReference type="InterPro" id="IPR002293">
    <property type="entry name" value="AA/rel_permease1"/>
</dbReference>
<dbReference type="PIRSF" id="PIRSF006060">
    <property type="entry name" value="AA_transporter"/>
    <property type="match status" value="1"/>
</dbReference>
<feature type="transmembrane region" description="Helical" evidence="5">
    <location>
        <begin position="252"/>
        <end position="272"/>
    </location>
</feature>
<feature type="transmembrane region" description="Helical" evidence="5">
    <location>
        <begin position="176"/>
        <end position="197"/>
    </location>
</feature>
<sequence>MSSMPPAVAPAVPSASAADPIADPAPPRRQLGVWHAISVCVGMVVGAGIFKTSPMVAQSLASDQALYLAWALGGVLSVIGGLCFAELSAAFPDAGGDYHFLRLAYGRRLALLFAWSRFAVIHTGSMALLAFVFGDYLGQLVPLGRYGSAVFAAGAIGLLMALNLRGARWGLGTQVGLMLLVIAGLLAVGAAGLSLVLQGQAPATPLANPVVTADRPAWGVALVFVFLAYGGWSDAATLSAEMRDPRRGIVQALLGGLAIVAALYLLANWAYLQGLGLDGLARSEAPAAELLRRAAGPWGEVAIVGVVAITSITVMNATLIAGARTTYAAARDLPHPTRLLGRLGDWDFDRGVPPGAVLALGSVALLLVGFGTATRGGFATMVDYLSPVYWFFLTLSALSLIVLRVRLPQAPRPLRVPLFPWLPLLFAGCSAYLLWSSVVYVKAGAIAGLAVLALGALLLWPLTRSAR</sequence>
<evidence type="ECO:0000256" key="3">
    <source>
        <dbReference type="ARBA" id="ARBA00022989"/>
    </source>
</evidence>
<feature type="transmembrane region" description="Helical" evidence="5">
    <location>
        <begin position="388"/>
        <end position="406"/>
    </location>
</feature>
<comment type="caution">
    <text evidence="6">The sequence shown here is derived from an EMBL/GenBank/DDBJ whole genome shotgun (WGS) entry which is preliminary data.</text>
</comment>
<feature type="transmembrane region" description="Helical" evidence="5">
    <location>
        <begin position="356"/>
        <end position="376"/>
    </location>
</feature>
<dbReference type="Proteomes" id="UP001365405">
    <property type="component" value="Unassembled WGS sequence"/>
</dbReference>
<feature type="transmembrane region" description="Helical" evidence="5">
    <location>
        <begin position="146"/>
        <end position="164"/>
    </location>
</feature>
<feature type="transmembrane region" description="Helical" evidence="5">
    <location>
        <begin position="301"/>
        <end position="321"/>
    </location>
</feature>
<feature type="transmembrane region" description="Helical" evidence="5">
    <location>
        <begin position="217"/>
        <end position="240"/>
    </location>
</feature>
<feature type="transmembrane region" description="Helical" evidence="5">
    <location>
        <begin position="33"/>
        <end position="50"/>
    </location>
</feature>
<dbReference type="PANTHER" id="PTHR11785">
    <property type="entry name" value="AMINO ACID TRANSPORTER"/>
    <property type="match status" value="1"/>
</dbReference>